<dbReference type="AlphaFoldDB" id="A0AAV6ZEV0"/>
<keyword evidence="2" id="KW-1185">Reference proteome</keyword>
<evidence type="ECO:0000313" key="1">
    <source>
        <dbReference type="EMBL" id="KAG8546760.1"/>
    </source>
</evidence>
<organism evidence="1 2">
    <name type="scientific">Engystomops pustulosus</name>
    <name type="common">Tungara frog</name>
    <name type="synonym">Physalaemus pustulosus</name>
    <dbReference type="NCBI Taxonomy" id="76066"/>
    <lineage>
        <taxon>Eukaryota</taxon>
        <taxon>Metazoa</taxon>
        <taxon>Chordata</taxon>
        <taxon>Craniata</taxon>
        <taxon>Vertebrata</taxon>
        <taxon>Euteleostomi</taxon>
        <taxon>Amphibia</taxon>
        <taxon>Batrachia</taxon>
        <taxon>Anura</taxon>
        <taxon>Neobatrachia</taxon>
        <taxon>Hyloidea</taxon>
        <taxon>Leptodactylidae</taxon>
        <taxon>Leiuperinae</taxon>
        <taxon>Engystomops</taxon>
    </lineage>
</organism>
<proteinExistence type="predicted"/>
<accession>A0AAV6ZEV0</accession>
<name>A0AAV6ZEV0_ENGPU</name>
<comment type="caution">
    <text evidence="1">The sequence shown here is derived from an EMBL/GenBank/DDBJ whole genome shotgun (WGS) entry which is preliminary data.</text>
</comment>
<dbReference type="EMBL" id="WNYA01000953">
    <property type="protein sequence ID" value="KAG8546760.1"/>
    <property type="molecule type" value="Genomic_DNA"/>
</dbReference>
<dbReference type="Proteomes" id="UP000824782">
    <property type="component" value="Unassembled WGS sequence"/>
</dbReference>
<reference evidence="1" key="1">
    <citation type="thesis" date="2020" institute="ProQuest LLC" country="789 East Eisenhower Parkway, Ann Arbor, MI, USA">
        <title>Comparative Genomics and Chromosome Evolution.</title>
        <authorList>
            <person name="Mudd A.B."/>
        </authorList>
    </citation>
    <scope>NUCLEOTIDE SEQUENCE</scope>
    <source>
        <strain evidence="1">237g6f4</strain>
        <tissue evidence="1">Blood</tissue>
    </source>
</reference>
<protein>
    <submittedName>
        <fullName evidence="1">Uncharacterized protein</fullName>
    </submittedName>
</protein>
<sequence length="127" mass="14159">MTSVYYSILITRDLLCPDYRYVISNSLCDASIPLLPFTTCRSCRTTSPRKPRMVKALGYNDITFLSYQTTALLRLLTMTTHVSWNYNSQVIIKTMQRLDGSCSYGGDVSTTYLSGGFLGVSPTSPKS</sequence>
<gene>
    <name evidence="1" type="ORF">GDO81_029884</name>
</gene>
<evidence type="ECO:0000313" key="2">
    <source>
        <dbReference type="Proteomes" id="UP000824782"/>
    </source>
</evidence>